<dbReference type="Pfam" id="PF01636">
    <property type="entry name" value="APH"/>
    <property type="match status" value="1"/>
</dbReference>
<evidence type="ECO:0000313" key="3">
    <source>
        <dbReference type="Proteomes" id="UP001596044"/>
    </source>
</evidence>
<name>A0ABW0KHJ6_9BACL</name>
<organism evidence="2 3">
    <name type="scientific">Paenibacillus aestuarii</name>
    <dbReference type="NCBI Taxonomy" id="516965"/>
    <lineage>
        <taxon>Bacteria</taxon>
        <taxon>Bacillati</taxon>
        <taxon>Bacillota</taxon>
        <taxon>Bacilli</taxon>
        <taxon>Bacillales</taxon>
        <taxon>Paenibacillaceae</taxon>
        <taxon>Paenibacillus</taxon>
    </lineage>
</organism>
<dbReference type="InterPro" id="IPR002575">
    <property type="entry name" value="Aminoglycoside_PTrfase"/>
</dbReference>
<dbReference type="Proteomes" id="UP001596044">
    <property type="component" value="Unassembled WGS sequence"/>
</dbReference>
<dbReference type="InterPro" id="IPR011009">
    <property type="entry name" value="Kinase-like_dom_sf"/>
</dbReference>
<evidence type="ECO:0000313" key="2">
    <source>
        <dbReference type="EMBL" id="MFC5452735.1"/>
    </source>
</evidence>
<proteinExistence type="predicted"/>
<protein>
    <submittedName>
        <fullName evidence="2">Aminoglycoside phosphotransferase family protein</fullName>
    </submittedName>
</protein>
<sequence length="327" mass="36377">MPKEDWERTHEAQPVELDLQAVNELVRPALAGQRVTGVERIGVGLSNTNFKLRLAGTEQPCVLRLYRGDGDIACKELAIAQLVRDSVPVADFLYMDTSCSAADKPWAILAWKEGFLLRDVRKSGSPQDIASAAASVASTLASIHSYATPDSGFFGGDLRIAHPLRMDGERFLAFIEHCLFVRGCGQWLGEELAQALWTFSQTYSHVLSEAAESPNLVHSDYNGLNILMKLGPYGYEVSAVLDWEDAFSWNRYADIGNLLRYEAEGSIFEHHFIQAYKEQGVPLQTNWRLISKLEDLVALVDMLSSSTADTPNRVQDLRQLIACIVTR</sequence>
<comment type="caution">
    <text evidence="2">The sequence shown here is derived from an EMBL/GenBank/DDBJ whole genome shotgun (WGS) entry which is preliminary data.</text>
</comment>
<dbReference type="SUPFAM" id="SSF56112">
    <property type="entry name" value="Protein kinase-like (PK-like)"/>
    <property type="match status" value="1"/>
</dbReference>
<keyword evidence="3" id="KW-1185">Reference proteome</keyword>
<accession>A0ABW0KHJ6</accession>
<dbReference type="InterPro" id="IPR051678">
    <property type="entry name" value="AGP_Transferase"/>
</dbReference>
<dbReference type="RefSeq" id="WP_270877812.1">
    <property type="nucleotide sequence ID" value="NZ_JAQFVF010000009.1"/>
</dbReference>
<dbReference type="PANTHER" id="PTHR21310">
    <property type="entry name" value="AMINOGLYCOSIDE PHOSPHOTRANSFERASE-RELATED-RELATED"/>
    <property type="match status" value="1"/>
</dbReference>
<reference evidence="3" key="1">
    <citation type="journal article" date="2019" name="Int. J. Syst. Evol. Microbiol.">
        <title>The Global Catalogue of Microorganisms (GCM) 10K type strain sequencing project: providing services to taxonomists for standard genome sequencing and annotation.</title>
        <authorList>
            <consortium name="The Broad Institute Genomics Platform"/>
            <consortium name="The Broad Institute Genome Sequencing Center for Infectious Disease"/>
            <person name="Wu L."/>
            <person name="Ma J."/>
        </authorList>
    </citation>
    <scope>NUCLEOTIDE SEQUENCE [LARGE SCALE GENOMIC DNA]</scope>
    <source>
        <strain evidence="3">KACC 11904</strain>
    </source>
</reference>
<gene>
    <name evidence="2" type="ORF">ACFPOG_31500</name>
</gene>
<dbReference type="Gene3D" id="3.90.1200.10">
    <property type="match status" value="1"/>
</dbReference>
<dbReference type="EMBL" id="JBHSMJ010000063">
    <property type="protein sequence ID" value="MFC5452735.1"/>
    <property type="molecule type" value="Genomic_DNA"/>
</dbReference>
<feature type="domain" description="Aminoglycoside phosphotransferase" evidence="1">
    <location>
        <begin position="38"/>
        <end position="277"/>
    </location>
</feature>
<evidence type="ECO:0000259" key="1">
    <source>
        <dbReference type="Pfam" id="PF01636"/>
    </source>
</evidence>